<dbReference type="InterPro" id="IPR005467">
    <property type="entry name" value="His_kinase_dom"/>
</dbReference>
<dbReference type="SUPFAM" id="SSF55874">
    <property type="entry name" value="ATPase domain of HSP90 chaperone/DNA topoisomerase II/histidine kinase"/>
    <property type="match status" value="1"/>
</dbReference>
<dbReference type="Gene3D" id="3.30.450.280">
    <property type="entry name" value="GAF domain"/>
    <property type="match status" value="1"/>
</dbReference>
<dbReference type="SMART" id="SM00387">
    <property type="entry name" value="HATPase_c"/>
    <property type="match status" value="1"/>
</dbReference>
<dbReference type="EC" id="2.7.13.3" evidence="2"/>
<evidence type="ECO:0000256" key="1">
    <source>
        <dbReference type="ARBA" id="ARBA00000085"/>
    </source>
</evidence>
<evidence type="ECO:0000256" key="2">
    <source>
        <dbReference type="ARBA" id="ARBA00012438"/>
    </source>
</evidence>
<dbReference type="SUPFAM" id="SSF55785">
    <property type="entry name" value="PYP-like sensor domain (PAS domain)"/>
    <property type="match status" value="1"/>
</dbReference>
<dbReference type="InterPro" id="IPR036890">
    <property type="entry name" value="HATPase_C_sf"/>
</dbReference>
<reference evidence="9 10" key="1">
    <citation type="submission" date="2019-10" db="EMBL/GenBank/DDBJ databases">
        <title>Georgenia wutianyii sp. nov. and Georgenia yuyongxinii sp. nov. isolated from plateau pika (Ochotona curzoniae) in the Qinghai-Tibet plateau of China.</title>
        <authorList>
            <person name="Tian Z."/>
        </authorList>
    </citation>
    <scope>NUCLEOTIDE SEQUENCE [LARGE SCALE GENOMIC DNA]</scope>
    <source>
        <strain evidence="9 10">JCM 19765</strain>
    </source>
</reference>
<dbReference type="Gene3D" id="3.30.450.20">
    <property type="entry name" value="PAS domain"/>
    <property type="match status" value="1"/>
</dbReference>
<keyword evidence="7" id="KW-0067">ATP-binding</keyword>
<proteinExistence type="predicted"/>
<gene>
    <name evidence="9" type="ORF">GB881_15900</name>
</gene>
<keyword evidence="4" id="KW-0808">Transferase</keyword>
<evidence type="ECO:0000313" key="10">
    <source>
        <dbReference type="Proteomes" id="UP000437709"/>
    </source>
</evidence>
<keyword evidence="5" id="KW-0547">Nucleotide-binding</keyword>
<dbReference type="GO" id="GO:0004673">
    <property type="term" value="F:protein histidine kinase activity"/>
    <property type="evidence" value="ECO:0007669"/>
    <property type="project" value="UniProtKB-EC"/>
</dbReference>
<keyword evidence="6" id="KW-0418">Kinase</keyword>
<dbReference type="CDD" id="cd00130">
    <property type="entry name" value="PAS"/>
    <property type="match status" value="1"/>
</dbReference>
<dbReference type="InterPro" id="IPR035965">
    <property type="entry name" value="PAS-like_dom_sf"/>
</dbReference>
<comment type="catalytic activity">
    <reaction evidence="1">
        <text>ATP + protein L-histidine = ADP + protein N-phospho-L-histidine.</text>
        <dbReference type="EC" id="2.7.13.3"/>
    </reaction>
</comment>
<dbReference type="InterPro" id="IPR013656">
    <property type="entry name" value="PAS_4"/>
</dbReference>
<dbReference type="GO" id="GO:0005524">
    <property type="term" value="F:ATP binding"/>
    <property type="evidence" value="ECO:0007669"/>
    <property type="project" value="UniProtKB-KW"/>
</dbReference>
<comment type="caution">
    <text evidence="9">The sequence shown here is derived from an EMBL/GenBank/DDBJ whole genome shotgun (WGS) entry which is preliminary data.</text>
</comment>
<dbReference type="InterPro" id="IPR038424">
    <property type="entry name" value="H_kinase_PdtaS_GAF_sf"/>
</dbReference>
<dbReference type="InterPro" id="IPR003594">
    <property type="entry name" value="HATPase_dom"/>
</dbReference>
<dbReference type="InterPro" id="IPR022066">
    <property type="entry name" value="PdtaS_GAF"/>
</dbReference>
<organism evidence="9 10">
    <name type="scientific">Georgenia subflava</name>
    <dbReference type="NCBI Taxonomy" id="1622177"/>
    <lineage>
        <taxon>Bacteria</taxon>
        <taxon>Bacillati</taxon>
        <taxon>Actinomycetota</taxon>
        <taxon>Actinomycetes</taxon>
        <taxon>Micrococcales</taxon>
        <taxon>Bogoriellaceae</taxon>
        <taxon>Georgenia</taxon>
    </lineage>
</organism>
<dbReference type="Pfam" id="PF12282">
    <property type="entry name" value="GAF_PdtaS"/>
    <property type="match status" value="1"/>
</dbReference>
<evidence type="ECO:0000256" key="6">
    <source>
        <dbReference type="ARBA" id="ARBA00022777"/>
    </source>
</evidence>
<dbReference type="EMBL" id="WHPC01000084">
    <property type="protein sequence ID" value="MPV38502.1"/>
    <property type="molecule type" value="Genomic_DNA"/>
</dbReference>
<dbReference type="InterPro" id="IPR000014">
    <property type="entry name" value="PAS"/>
</dbReference>
<dbReference type="Gene3D" id="3.30.565.10">
    <property type="entry name" value="Histidine kinase-like ATPase, C-terminal domain"/>
    <property type="match status" value="1"/>
</dbReference>
<dbReference type="Pfam" id="PF07568">
    <property type="entry name" value="HisKA_2"/>
    <property type="match status" value="1"/>
</dbReference>
<dbReference type="OrthoDB" id="9767435at2"/>
<evidence type="ECO:0000256" key="4">
    <source>
        <dbReference type="ARBA" id="ARBA00022679"/>
    </source>
</evidence>
<evidence type="ECO:0000256" key="7">
    <source>
        <dbReference type="ARBA" id="ARBA00022840"/>
    </source>
</evidence>
<dbReference type="Proteomes" id="UP000437709">
    <property type="component" value="Unassembled WGS sequence"/>
</dbReference>
<dbReference type="InterPro" id="IPR011495">
    <property type="entry name" value="Sig_transdc_His_kin_sub2_dim/P"/>
</dbReference>
<evidence type="ECO:0000256" key="5">
    <source>
        <dbReference type="ARBA" id="ARBA00022741"/>
    </source>
</evidence>
<feature type="domain" description="Histidine kinase" evidence="8">
    <location>
        <begin position="301"/>
        <end position="491"/>
    </location>
</feature>
<evidence type="ECO:0000256" key="3">
    <source>
        <dbReference type="ARBA" id="ARBA00022553"/>
    </source>
</evidence>
<keyword evidence="3" id="KW-0597">Phosphoprotein</keyword>
<protein>
    <recommendedName>
        <fullName evidence="2">histidine kinase</fullName>
        <ecNumber evidence="2">2.7.13.3</ecNumber>
    </recommendedName>
</protein>
<keyword evidence="10" id="KW-1185">Reference proteome</keyword>
<dbReference type="PROSITE" id="PS50109">
    <property type="entry name" value="HIS_KIN"/>
    <property type="match status" value="1"/>
</dbReference>
<dbReference type="PANTHER" id="PTHR41523:SF8">
    <property type="entry name" value="ETHYLENE RESPONSE SENSOR PROTEIN"/>
    <property type="match status" value="1"/>
</dbReference>
<evidence type="ECO:0000259" key="8">
    <source>
        <dbReference type="PROSITE" id="PS50109"/>
    </source>
</evidence>
<dbReference type="AlphaFoldDB" id="A0A6N7EJD1"/>
<accession>A0A6N7EJD1</accession>
<dbReference type="Pfam" id="PF02518">
    <property type="entry name" value="HATPase_c"/>
    <property type="match status" value="1"/>
</dbReference>
<evidence type="ECO:0000313" key="9">
    <source>
        <dbReference type="EMBL" id="MPV38502.1"/>
    </source>
</evidence>
<name>A0A6N7EJD1_9MICO</name>
<dbReference type="Pfam" id="PF08448">
    <property type="entry name" value="PAS_4"/>
    <property type="match status" value="1"/>
</dbReference>
<dbReference type="PANTHER" id="PTHR41523">
    <property type="entry name" value="TWO-COMPONENT SYSTEM SENSOR PROTEIN"/>
    <property type="match status" value="1"/>
</dbReference>
<sequence length="496" mass="53794">MTLAYAWPVPTTLANMIAESGIDPHDAEWLHQLVGDWQVVADLAFADLVLWLPTQDGSFVVAAHSRPSTAATVHYEDIVGQRPTEVRRQLMRQTMSDRGIHVRADPVQRGADAVREVVLPVVHEGNVIAVITREVSLPMSRVPSRLEISYIEIADVLSGMISRGEFPQQGAPTGSRRGAPRVGDGLVRLDSDGRVVYASPNALSNFHRLGVIGELKGQVLAEVVTELIEDHTTVEETMAVVVMGRAAWRTEVESRGVTLTLRAVPLTDRGERRGALLLCRDVSEVRRRERELITKDATIREIHHRVKNNLQTVSALLRLQARRSDIPEARAALKEAERRVATIALVHETLSQNIDEVVDFDEVFGRVLRLAGDVASPDSSVRTVVDGTFGAVGAEAATSLAVVLTELVANAVEHGLAGRSGTVTVDARRTGARLEVRVRDDGAGIEEGRVLAGLGTQIVNTLVTGELRGSISWTRVPEGGTEVVLRALLGEARQVG</sequence>